<dbReference type="InterPro" id="IPR036439">
    <property type="entry name" value="Dockerin_dom_sf"/>
</dbReference>
<protein>
    <recommendedName>
        <fullName evidence="4">Dockerin domain-containing protein</fullName>
    </recommendedName>
</protein>
<dbReference type="GeneID" id="93694212"/>
<evidence type="ECO:0000256" key="1">
    <source>
        <dbReference type="SAM" id="SignalP"/>
    </source>
</evidence>
<feature type="chain" id="PRO_5004629123" description="Dockerin domain-containing protein" evidence="1">
    <location>
        <begin position="28"/>
        <end position="311"/>
    </location>
</feature>
<accession>U2KDN4</accession>
<evidence type="ECO:0000313" key="2">
    <source>
        <dbReference type="EMBL" id="ERJ96621.1"/>
    </source>
</evidence>
<dbReference type="Proteomes" id="UP000016662">
    <property type="component" value="Unassembled WGS sequence"/>
</dbReference>
<evidence type="ECO:0000313" key="3">
    <source>
        <dbReference type="Proteomes" id="UP000016662"/>
    </source>
</evidence>
<sequence length="311" mass="34120">MQRFYRLFAAALTAAVLFPGCSTPTTAEEFASGGSAAQPAIAAYESWMQFASPDTHTPAIDTDGCLNYALAKMSVRYHLPVSGVDLLSDSYTYYTAFTNQLLSGSGTKMDQVADAYSAYLTREETVWLSGSTEERMEQAYTVCAENSSNAGWCCILQMTTASGSDHYVLADYADTTQKRLYLLDSGSWYVEYLGDAKTLEKGYFVTAVHPFQIQKMAGDLDGDFQLTSADVELLMQNRIADSLVADANFDGTMDSADAVYLAHVVQYTHDFQMQCAMQTNVPVATATREPATKQPVSSPWNGQIFQKQLMP</sequence>
<proteinExistence type="predicted"/>
<feature type="signal peptide" evidence="1">
    <location>
        <begin position="1"/>
        <end position="27"/>
    </location>
</feature>
<dbReference type="RefSeq" id="WP_021682468.1">
    <property type="nucleotide sequence ID" value="NZ_KI260415.1"/>
</dbReference>
<dbReference type="HOGENOM" id="CLU_893968_0_0_9"/>
<keyword evidence="3" id="KW-1185">Reference proteome</keyword>
<keyword evidence="1" id="KW-0732">Signal</keyword>
<gene>
    <name evidence="2" type="ORF">RUMCAL_01010</name>
</gene>
<dbReference type="AlphaFoldDB" id="U2KDN4"/>
<dbReference type="PATRIC" id="fig|411473.3.peg.831"/>
<dbReference type="SUPFAM" id="SSF63446">
    <property type="entry name" value="Type I dockerin domain"/>
    <property type="match status" value="1"/>
</dbReference>
<name>U2KDN4_9FIRM</name>
<comment type="caution">
    <text evidence="2">The sequence shown here is derived from an EMBL/GenBank/DDBJ whole genome shotgun (WGS) entry which is preliminary data.</text>
</comment>
<dbReference type="GO" id="GO:0000272">
    <property type="term" value="P:polysaccharide catabolic process"/>
    <property type="evidence" value="ECO:0007669"/>
    <property type="project" value="InterPro"/>
</dbReference>
<reference evidence="2 3" key="1">
    <citation type="submission" date="2013-07" db="EMBL/GenBank/DDBJ databases">
        <authorList>
            <person name="Weinstock G."/>
            <person name="Sodergren E."/>
            <person name="Wylie T."/>
            <person name="Fulton L."/>
            <person name="Fulton R."/>
            <person name="Fronick C."/>
            <person name="O'Laughlin M."/>
            <person name="Godfrey J."/>
            <person name="Miner T."/>
            <person name="Herter B."/>
            <person name="Appelbaum E."/>
            <person name="Cordes M."/>
            <person name="Lek S."/>
            <person name="Wollam A."/>
            <person name="Pepin K.H."/>
            <person name="Palsikar V.B."/>
            <person name="Mitreva M."/>
            <person name="Wilson R.K."/>
        </authorList>
    </citation>
    <scope>NUCLEOTIDE SEQUENCE [LARGE SCALE GENOMIC DNA]</scope>
    <source>
        <strain evidence="2 3">ATCC 27760</strain>
    </source>
</reference>
<evidence type="ECO:0008006" key="4">
    <source>
        <dbReference type="Google" id="ProtNLM"/>
    </source>
</evidence>
<dbReference type="EMBL" id="AWVF01000111">
    <property type="protein sequence ID" value="ERJ96621.1"/>
    <property type="molecule type" value="Genomic_DNA"/>
</dbReference>
<organism evidence="2 3">
    <name type="scientific">Ruminococcus callidus ATCC 27760</name>
    <dbReference type="NCBI Taxonomy" id="411473"/>
    <lineage>
        <taxon>Bacteria</taxon>
        <taxon>Bacillati</taxon>
        <taxon>Bacillota</taxon>
        <taxon>Clostridia</taxon>
        <taxon>Eubacteriales</taxon>
        <taxon>Oscillospiraceae</taxon>
        <taxon>Ruminococcus</taxon>
    </lineage>
</organism>
<dbReference type="Gene3D" id="1.10.1330.10">
    <property type="entry name" value="Dockerin domain"/>
    <property type="match status" value="1"/>
</dbReference>